<accession>A0A0Q3QQW2</accession>
<name>A0A0Q3QQW2_9BACI</name>
<proteinExistence type="predicted"/>
<dbReference type="EMBL" id="LJIX01000006">
    <property type="protein sequence ID" value="KQL20102.1"/>
    <property type="molecule type" value="Genomic_DNA"/>
</dbReference>
<reference evidence="1 2" key="1">
    <citation type="submission" date="2015-09" db="EMBL/GenBank/DDBJ databases">
        <title>Genome sequencing project for genomic taxonomy and phylogenomics of Bacillus-like bacteria.</title>
        <authorList>
            <person name="Liu B."/>
            <person name="Wang J."/>
            <person name="Zhu Y."/>
            <person name="Liu G."/>
            <person name="Chen Q."/>
            <person name="Chen Z."/>
            <person name="Lan J."/>
            <person name="Che J."/>
            <person name="Ge C."/>
            <person name="Shi H."/>
            <person name="Pan Z."/>
            <person name="Liu X."/>
        </authorList>
    </citation>
    <scope>NUCLEOTIDE SEQUENCE [LARGE SCALE GENOMIC DNA]</scope>
    <source>
        <strain evidence="1 2">FJAT-18043</strain>
    </source>
</reference>
<gene>
    <name evidence="1" type="ORF">AN957_17020</name>
</gene>
<dbReference type="AlphaFoldDB" id="A0A0Q3QQW2"/>
<dbReference type="RefSeq" id="WP_075209168.1">
    <property type="nucleotide sequence ID" value="NZ_CP041305.1"/>
</dbReference>
<dbReference type="PATRIC" id="fig|1637975.4.peg.3324"/>
<protein>
    <submittedName>
        <fullName evidence="1">Uncharacterized protein</fullName>
    </submittedName>
</protein>
<sequence length="90" mass="10945">MNKEINFNQLLIEYRTLWNNRLLSTDEEAEYILKTAITRELKDENSHPRVRKSPHEKFYFAVKRVMESHLTENDKQLLIQVHLEMMENIK</sequence>
<dbReference type="Proteomes" id="UP000050996">
    <property type="component" value="Unassembled WGS sequence"/>
</dbReference>
<keyword evidence="2" id="KW-1185">Reference proteome</keyword>
<evidence type="ECO:0000313" key="2">
    <source>
        <dbReference type="Proteomes" id="UP000050996"/>
    </source>
</evidence>
<dbReference type="STRING" id="1637975.AN957_17020"/>
<organism evidence="1 2">
    <name type="scientific">Cytobacillus solani</name>
    <dbReference type="NCBI Taxonomy" id="1637975"/>
    <lineage>
        <taxon>Bacteria</taxon>
        <taxon>Bacillati</taxon>
        <taxon>Bacillota</taxon>
        <taxon>Bacilli</taxon>
        <taxon>Bacillales</taxon>
        <taxon>Bacillaceae</taxon>
        <taxon>Cytobacillus</taxon>
    </lineage>
</organism>
<evidence type="ECO:0000313" key="1">
    <source>
        <dbReference type="EMBL" id="KQL20102.1"/>
    </source>
</evidence>
<comment type="caution">
    <text evidence="1">The sequence shown here is derived from an EMBL/GenBank/DDBJ whole genome shotgun (WGS) entry which is preliminary data.</text>
</comment>